<gene>
    <name evidence="1" type="ORF">ILEXP_LOCUS35408</name>
</gene>
<proteinExistence type="predicted"/>
<keyword evidence="2" id="KW-1185">Reference proteome</keyword>
<protein>
    <submittedName>
        <fullName evidence="1">Uncharacterized protein</fullName>
    </submittedName>
</protein>
<comment type="caution">
    <text evidence="1">The sequence shown here is derived from an EMBL/GenBank/DDBJ whole genome shotgun (WGS) entry which is preliminary data.</text>
</comment>
<feature type="non-terminal residue" evidence="1">
    <location>
        <position position="86"/>
    </location>
</feature>
<reference evidence="1 2" key="1">
    <citation type="submission" date="2024-02" db="EMBL/GenBank/DDBJ databases">
        <authorList>
            <person name="Vignale AGUSTIN F."/>
            <person name="Sosa J E."/>
            <person name="Modenutti C."/>
        </authorList>
    </citation>
    <scope>NUCLEOTIDE SEQUENCE [LARGE SCALE GENOMIC DNA]</scope>
</reference>
<sequence length="86" mass="9646">MEVEENVEMVNQEGGPINDECNGICLKDLEKEDLLSQRIDEAREYDLEMVNERISVRGVADEGIDGMKDYDGMNPLLHSIADGSDE</sequence>
<evidence type="ECO:0000313" key="1">
    <source>
        <dbReference type="EMBL" id="CAK9166204.1"/>
    </source>
</evidence>
<dbReference type="EMBL" id="CAUOFW020004547">
    <property type="protein sequence ID" value="CAK9166204.1"/>
    <property type="molecule type" value="Genomic_DNA"/>
</dbReference>
<accession>A0ABC8T9V7</accession>
<evidence type="ECO:0000313" key="2">
    <source>
        <dbReference type="Proteomes" id="UP001642360"/>
    </source>
</evidence>
<dbReference type="Proteomes" id="UP001642360">
    <property type="component" value="Unassembled WGS sequence"/>
</dbReference>
<name>A0ABC8T9V7_9AQUA</name>
<dbReference type="AlphaFoldDB" id="A0ABC8T9V7"/>
<organism evidence="1 2">
    <name type="scientific">Ilex paraguariensis</name>
    <name type="common">yerba mate</name>
    <dbReference type="NCBI Taxonomy" id="185542"/>
    <lineage>
        <taxon>Eukaryota</taxon>
        <taxon>Viridiplantae</taxon>
        <taxon>Streptophyta</taxon>
        <taxon>Embryophyta</taxon>
        <taxon>Tracheophyta</taxon>
        <taxon>Spermatophyta</taxon>
        <taxon>Magnoliopsida</taxon>
        <taxon>eudicotyledons</taxon>
        <taxon>Gunneridae</taxon>
        <taxon>Pentapetalae</taxon>
        <taxon>asterids</taxon>
        <taxon>campanulids</taxon>
        <taxon>Aquifoliales</taxon>
        <taxon>Aquifoliaceae</taxon>
        <taxon>Ilex</taxon>
    </lineage>
</organism>